<reference evidence="4 6" key="1">
    <citation type="journal article" date="2017" name="Nature">
        <title>The sunflower genome provides insights into oil metabolism, flowering and Asterid evolution.</title>
        <authorList>
            <person name="Badouin H."/>
            <person name="Gouzy J."/>
            <person name="Grassa C.J."/>
            <person name="Murat F."/>
            <person name="Staton S.E."/>
            <person name="Cottret L."/>
            <person name="Lelandais-Briere C."/>
            <person name="Owens G.L."/>
            <person name="Carrere S."/>
            <person name="Mayjonade B."/>
            <person name="Legrand L."/>
            <person name="Gill N."/>
            <person name="Kane N.C."/>
            <person name="Bowers J.E."/>
            <person name="Hubner S."/>
            <person name="Bellec A."/>
            <person name="Berard A."/>
            <person name="Berges H."/>
            <person name="Blanchet N."/>
            <person name="Boniface M.C."/>
            <person name="Brunel D."/>
            <person name="Catrice O."/>
            <person name="Chaidir N."/>
            <person name="Claudel C."/>
            <person name="Donnadieu C."/>
            <person name="Faraut T."/>
            <person name="Fievet G."/>
            <person name="Helmstetter N."/>
            <person name="King M."/>
            <person name="Knapp S.J."/>
            <person name="Lai Z."/>
            <person name="Le Paslier M.C."/>
            <person name="Lippi Y."/>
            <person name="Lorenzon L."/>
            <person name="Mandel J.R."/>
            <person name="Marage G."/>
            <person name="Marchand G."/>
            <person name="Marquand E."/>
            <person name="Bret-Mestries E."/>
            <person name="Morien E."/>
            <person name="Nambeesan S."/>
            <person name="Nguyen T."/>
            <person name="Pegot-Espagnet P."/>
            <person name="Pouilly N."/>
            <person name="Raftis F."/>
            <person name="Sallet E."/>
            <person name="Schiex T."/>
            <person name="Thomas J."/>
            <person name="Vandecasteele C."/>
            <person name="Vares D."/>
            <person name="Vear F."/>
            <person name="Vautrin S."/>
            <person name="Crespi M."/>
            <person name="Mangin B."/>
            <person name="Burke J.M."/>
            <person name="Salse J."/>
            <person name="Munos S."/>
            <person name="Vincourt P."/>
            <person name="Rieseberg L.H."/>
            <person name="Langlade N.B."/>
        </authorList>
    </citation>
    <scope>NUCLEOTIDE SEQUENCE [LARGE SCALE GENOMIC DNA]</scope>
    <source>
        <strain evidence="6">cv. SF193</strain>
        <tissue evidence="4">Leaves</tissue>
    </source>
</reference>
<evidence type="ECO:0000259" key="3">
    <source>
        <dbReference type="Pfam" id="PF01645"/>
    </source>
</evidence>
<feature type="domain" description="Glutamate synthase" evidence="3">
    <location>
        <begin position="2"/>
        <end position="47"/>
    </location>
</feature>
<evidence type="ECO:0000313" key="4">
    <source>
        <dbReference type="EMBL" id="KAF5820939.1"/>
    </source>
</evidence>
<dbReference type="GO" id="GO:0006537">
    <property type="term" value="P:glutamate biosynthetic process"/>
    <property type="evidence" value="ECO:0007669"/>
    <property type="project" value="InterPro"/>
</dbReference>
<dbReference type="InterPro" id="IPR002932">
    <property type="entry name" value="Glu_synthdom"/>
</dbReference>
<dbReference type="EMBL" id="MNCJ02000316">
    <property type="protein sequence ID" value="KAF5820939.1"/>
    <property type="molecule type" value="Genomic_DNA"/>
</dbReference>
<protein>
    <submittedName>
        <fullName evidence="4">Glutamate synthase (Ferredoxin)</fullName>
        <ecNumber evidence="4">1.4.7.1</ecNumber>
    </submittedName>
    <submittedName>
        <fullName evidence="5">Putative aldolase-type TIM barrel</fullName>
    </submittedName>
</protein>
<keyword evidence="2" id="KW-1133">Transmembrane helix</keyword>
<keyword evidence="2" id="KW-0472">Membrane</keyword>
<proteinExistence type="inferred from homology"/>
<dbReference type="Proteomes" id="UP000215914">
    <property type="component" value="Chromosome 1"/>
</dbReference>
<comment type="similarity">
    <text evidence="1">Belongs to the glutamate synthase family.</text>
</comment>
<dbReference type="EC" id="1.4.7.1" evidence="4"/>
<dbReference type="Gramene" id="mRNA:HanXRQr2_Chr01g0007911">
    <property type="protein sequence ID" value="mRNA:HanXRQr2_Chr01g0007911"/>
    <property type="gene ID" value="HanXRQr2_Chr01g0007911"/>
</dbReference>
<evidence type="ECO:0000313" key="5">
    <source>
        <dbReference type="EMBL" id="OTG36175.1"/>
    </source>
</evidence>
<evidence type="ECO:0000313" key="6">
    <source>
        <dbReference type="Proteomes" id="UP000215914"/>
    </source>
</evidence>
<sequence>MVESASCIVKWFCIGGISLGDISRETHQVIATVTNRIGMKSNSGEGDEVIIIFYILYFLIPFARPHFLTLLTDTLLHCHILKVFKTEILLRVPSNRLHWGGSV</sequence>
<dbReference type="STRING" id="4232.A0A251VKN4"/>
<dbReference type="EMBL" id="CM007890">
    <property type="protein sequence ID" value="OTG36175.1"/>
    <property type="molecule type" value="Genomic_DNA"/>
</dbReference>
<reference evidence="4" key="3">
    <citation type="submission" date="2020-06" db="EMBL/GenBank/DDBJ databases">
        <title>Helianthus annuus Genome sequencing and assembly Release 2.</title>
        <authorList>
            <person name="Gouzy J."/>
            <person name="Langlade N."/>
            <person name="Munos S."/>
        </authorList>
    </citation>
    <scope>NUCLEOTIDE SEQUENCE</scope>
    <source>
        <tissue evidence="4">Leaves</tissue>
    </source>
</reference>
<dbReference type="InParanoid" id="A0A251VKN4"/>
<dbReference type="Gene3D" id="3.20.20.70">
    <property type="entry name" value="Aldolase class I"/>
    <property type="match status" value="1"/>
</dbReference>
<dbReference type="Pfam" id="PF01645">
    <property type="entry name" value="Glu_synthase"/>
    <property type="match status" value="1"/>
</dbReference>
<keyword evidence="2" id="KW-0812">Transmembrane</keyword>
<keyword evidence="6" id="KW-1185">Reference proteome</keyword>
<organism evidence="5 6">
    <name type="scientific">Helianthus annuus</name>
    <name type="common">Common sunflower</name>
    <dbReference type="NCBI Taxonomy" id="4232"/>
    <lineage>
        <taxon>Eukaryota</taxon>
        <taxon>Viridiplantae</taxon>
        <taxon>Streptophyta</taxon>
        <taxon>Embryophyta</taxon>
        <taxon>Tracheophyta</taxon>
        <taxon>Spermatophyta</taxon>
        <taxon>Magnoliopsida</taxon>
        <taxon>eudicotyledons</taxon>
        <taxon>Gunneridae</taxon>
        <taxon>Pentapetalae</taxon>
        <taxon>asterids</taxon>
        <taxon>campanulids</taxon>
        <taxon>Asterales</taxon>
        <taxon>Asteraceae</taxon>
        <taxon>Asteroideae</taxon>
        <taxon>Heliantheae alliance</taxon>
        <taxon>Heliantheae</taxon>
        <taxon>Helianthus</taxon>
    </lineage>
</organism>
<dbReference type="GO" id="GO:0016041">
    <property type="term" value="F:glutamate synthase (ferredoxin) activity"/>
    <property type="evidence" value="ECO:0007669"/>
    <property type="project" value="UniProtKB-EC"/>
</dbReference>
<evidence type="ECO:0000256" key="2">
    <source>
        <dbReference type="SAM" id="Phobius"/>
    </source>
</evidence>
<dbReference type="AlphaFoldDB" id="A0A251VKN4"/>
<gene>
    <name evidence="5" type="ORF">HannXRQ_Chr01g0004731</name>
    <name evidence="4" type="ORF">HanXRQr2_Chr01g0007911</name>
</gene>
<feature type="transmembrane region" description="Helical" evidence="2">
    <location>
        <begin position="49"/>
        <end position="67"/>
    </location>
</feature>
<keyword evidence="4" id="KW-0560">Oxidoreductase</keyword>
<accession>A0A251VKN4</accession>
<reference evidence="5" key="2">
    <citation type="submission" date="2017-02" db="EMBL/GenBank/DDBJ databases">
        <title>Sunflower complete genome.</title>
        <authorList>
            <person name="Langlade N."/>
            <person name="Munos S."/>
        </authorList>
    </citation>
    <scope>NUCLEOTIDE SEQUENCE [LARGE SCALE GENOMIC DNA]</scope>
    <source>
        <tissue evidence="5">Leaves</tissue>
    </source>
</reference>
<name>A0A251VKN4_HELAN</name>
<evidence type="ECO:0000256" key="1">
    <source>
        <dbReference type="ARBA" id="ARBA00009716"/>
    </source>
</evidence>
<dbReference type="InterPro" id="IPR013785">
    <property type="entry name" value="Aldolase_TIM"/>
</dbReference>